<feature type="region of interest" description="Disordered" evidence="1">
    <location>
        <begin position="161"/>
        <end position="200"/>
    </location>
</feature>
<dbReference type="InterPro" id="IPR025220">
    <property type="entry name" value="NFRKB_WH_1"/>
</dbReference>
<gene>
    <name evidence="4" type="ORF">WMSIL1_LOCUS10965</name>
</gene>
<feature type="domain" description="Nuclear factor related to kappa-B-binding protein winged helix-like" evidence="2">
    <location>
        <begin position="215"/>
        <end position="306"/>
    </location>
</feature>
<dbReference type="GO" id="GO:0031011">
    <property type="term" value="C:Ino80 complex"/>
    <property type="evidence" value="ECO:0007669"/>
    <property type="project" value="InterPro"/>
</dbReference>
<feature type="compositionally biased region" description="Basic and acidic residues" evidence="1">
    <location>
        <begin position="358"/>
        <end position="368"/>
    </location>
</feature>
<dbReference type="InterPro" id="IPR038106">
    <property type="entry name" value="NFRKB_winged_sf"/>
</dbReference>
<evidence type="ECO:0000259" key="2">
    <source>
        <dbReference type="Pfam" id="PF14465"/>
    </source>
</evidence>
<feature type="region of interest" description="Disordered" evidence="1">
    <location>
        <begin position="338"/>
        <end position="393"/>
    </location>
</feature>
<dbReference type="Pfam" id="PF25793">
    <property type="entry name" value="WHD_2nd_NFRKB"/>
    <property type="match status" value="1"/>
</dbReference>
<dbReference type="Pfam" id="PF14465">
    <property type="entry name" value="WHD_1st_NFRKB"/>
    <property type="match status" value="1"/>
</dbReference>
<dbReference type="PANTHER" id="PTHR13052">
    <property type="entry name" value="NFRKB-RELATED"/>
    <property type="match status" value="1"/>
</dbReference>
<dbReference type="Proteomes" id="UP000321570">
    <property type="component" value="Unassembled WGS sequence"/>
</dbReference>
<protein>
    <submittedName>
        <fullName evidence="4">Uncharacterized protein</fullName>
    </submittedName>
</protein>
<evidence type="ECO:0000313" key="5">
    <source>
        <dbReference type="Proteomes" id="UP000321570"/>
    </source>
</evidence>
<feature type="compositionally biased region" description="Basic residues" evidence="1">
    <location>
        <begin position="167"/>
        <end position="177"/>
    </location>
</feature>
<organism evidence="4 5">
    <name type="scientific">Hymenolepis diminuta</name>
    <name type="common">Rat tapeworm</name>
    <dbReference type="NCBI Taxonomy" id="6216"/>
    <lineage>
        <taxon>Eukaryota</taxon>
        <taxon>Metazoa</taxon>
        <taxon>Spiralia</taxon>
        <taxon>Lophotrochozoa</taxon>
        <taxon>Platyhelminthes</taxon>
        <taxon>Cestoda</taxon>
        <taxon>Eucestoda</taxon>
        <taxon>Cyclophyllidea</taxon>
        <taxon>Hymenolepididae</taxon>
        <taxon>Hymenolepis</taxon>
    </lineage>
</organism>
<dbReference type="EMBL" id="CABIJS010000499">
    <property type="protein sequence ID" value="VUZ52519.1"/>
    <property type="molecule type" value="Genomic_DNA"/>
</dbReference>
<feature type="compositionally biased region" description="Acidic residues" evidence="1">
    <location>
        <begin position="616"/>
        <end position="630"/>
    </location>
</feature>
<evidence type="ECO:0000259" key="3">
    <source>
        <dbReference type="Pfam" id="PF25793"/>
    </source>
</evidence>
<dbReference type="InterPro" id="IPR024867">
    <property type="entry name" value="NFRKB"/>
</dbReference>
<proteinExistence type="predicted"/>
<feature type="compositionally biased region" description="Polar residues" evidence="1">
    <location>
        <begin position="590"/>
        <end position="599"/>
    </location>
</feature>
<feature type="compositionally biased region" description="Polar residues" evidence="1">
    <location>
        <begin position="653"/>
        <end position="671"/>
    </location>
</feature>
<dbReference type="PANTHER" id="PTHR13052:SF3">
    <property type="entry name" value="NUCLEAR FACTOR RELATED TO KAPPA-B-BINDING PROTEIN"/>
    <property type="match status" value="1"/>
</dbReference>
<dbReference type="Gene3D" id="1.10.10.2430">
    <property type="entry name" value="NFRKB winged helix-like domain"/>
    <property type="match status" value="1"/>
</dbReference>
<evidence type="ECO:0000313" key="4">
    <source>
        <dbReference type="EMBL" id="VUZ52519.1"/>
    </source>
</evidence>
<keyword evidence="5" id="KW-1185">Reference proteome</keyword>
<dbReference type="GO" id="GO:0002020">
    <property type="term" value="F:protease binding"/>
    <property type="evidence" value="ECO:0007669"/>
    <property type="project" value="TreeGrafter"/>
</dbReference>
<name>A0A564YZS5_HYMDI</name>
<dbReference type="InterPro" id="IPR057748">
    <property type="entry name" value="NFRKB_WH_2"/>
</dbReference>
<evidence type="ECO:0000256" key="1">
    <source>
        <dbReference type="SAM" id="MobiDB-lite"/>
    </source>
</evidence>
<feature type="domain" description="Nuclear factor related to kappa-B-binding protein second winged helix" evidence="3">
    <location>
        <begin position="415"/>
        <end position="555"/>
    </location>
</feature>
<dbReference type="AlphaFoldDB" id="A0A564YZS5"/>
<sequence length="698" mass="80246">MVEENIDSVPDSLIDSANISFSSLFKLLNNDRDDLLGQLRRRVLRLKEIVDEKSNRRIPITPRENACLRTYSHVLEEDDYLKANADDKMNRILLAVKSHDDKSLGNISLFPKDEEQPVVADEELKLETLMSDYVQKTHQEFTKDDFRNLRIADIIAAVDTESGNPKASKKNKRKPSRSKISAKQARSAQPPSKKKKSNDELCNFPPELMQYVRGFFNALRIILLNMADPEEGISTEQICEIVRVWSSDHRIRRINSQWISRCEDWSEFVRPALSLLAGKNSTLVLASSPNFVRFDSTTHSWHWLGYRDTTSLDDPVEATESETAILARLFSLWARRNDLSSSGGDSRRQRPKPSSRNNVEHDEDKVDDFSDNVGEQEASVGTATKSRRRQVKLEQVPPPYFTTDWQCALSTPEQRRQFQEQEEKRFSMPWAPFVYNHHGYASVVAPVFRDGSGNRMRAALSARDHPLLRNDRPPWVSISEIVRDAVARLPNGEGTRPEIAMLVQDSGYLVTSFNFKQLNQCISSALDRLQSEGENSPVMYDSAQRLWIYRFRHLSANDFFRMYKEQSEYQRERFQQIYPRGCVAGGGNTGQRPSSTFRSSRGIPRGAPRRSSASMDIEEMNEEDSIPDIDDLTRENQQVSDDESMSAGDNDDFQSYSGSEIDTSQARNMQQYHHHQHRKYDPSHLRRGQHFQFPSNMY</sequence>
<feature type="region of interest" description="Disordered" evidence="1">
    <location>
        <begin position="580"/>
        <end position="698"/>
    </location>
</feature>
<accession>A0A564YZS5</accession>
<feature type="compositionally biased region" description="Acidic residues" evidence="1">
    <location>
        <begin position="640"/>
        <end position="652"/>
    </location>
</feature>
<reference evidence="4 5" key="1">
    <citation type="submission" date="2019-07" db="EMBL/GenBank/DDBJ databases">
        <authorList>
            <person name="Jastrzebski P J."/>
            <person name="Paukszto L."/>
            <person name="Jastrzebski P J."/>
        </authorList>
    </citation>
    <scope>NUCLEOTIDE SEQUENCE [LARGE SCALE GENOMIC DNA]</scope>
    <source>
        <strain evidence="4 5">WMS-il1</strain>
    </source>
</reference>